<protein>
    <recommendedName>
        <fullName evidence="6">Mitochondrial inner membrane protein Mpv17</fullName>
    </recommendedName>
</protein>
<dbReference type="Proteomes" id="UP000762676">
    <property type="component" value="Unassembled WGS sequence"/>
</dbReference>
<feature type="transmembrane region" description="Helical" evidence="7">
    <location>
        <begin position="55"/>
        <end position="73"/>
    </location>
</feature>
<dbReference type="InterPro" id="IPR007248">
    <property type="entry name" value="Mpv17_PMP22"/>
</dbReference>
<dbReference type="GO" id="GO:0005739">
    <property type="term" value="C:mitochondrion"/>
    <property type="evidence" value="ECO:0007669"/>
    <property type="project" value="TreeGrafter"/>
</dbReference>
<reference evidence="8 9" key="1">
    <citation type="journal article" date="2021" name="Elife">
        <title>Chloroplast acquisition without the gene transfer in kleptoplastic sea slugs, Plakobranchus ocellatus.</title>
        <authorList>
            <person name="Maeda T."/>
            <person name="Takahashi S."/>
            <person name="Yoshida T."/>
            <person name="Shimamura S."/>
            <person name="Takaki Y."/>
            <person name="Nagai Y."/>
            <person name="Toyoda A."/>
            <person name="Suzuki Y."/>
            <person name="Arimoto A."/>
            <person name="Ishii H."/>
            <person name="Satoh N."/>
            <person name="Nishiyama T."/>
            <person name="Hasebe M."/>
            <person name="Maruyama T."/>
            <person name="Minagawa J."/>
            <person name="Obokata J."/>
            <person name="Shigenobu S."/>
        </authorList>
    </citation>
    <scope>NUCLEOTIDE SEQUENCE [LARGE SCALE GENOMIC DNA]</scope>
</reference>
<keyword evidence="9" id="KW-1185">Reference proteome</keyword>
<name>A0AAV4G6W7_9GAST</name>
<keyword evidence="5 7" id="KW-0472">Membrane</keyword>
<dbReference type="GO" id="GO:1901858">
    <property type="term" value="P:regulation of mitochondrial DNA metabolic process"/>
    <property type="evidence" value="ECO:0007669"/>
    <property type="project" value="TreeGrafter"/>
</dbReference>
<comment type="similarity">
    <text evidence="2 7">Belongs to the peroxisomal membrane protein PXMP2/4 family.</text>
</comment>
<sequence>MAALWGRYQLLLKTFPLATMSGTTCIIMSAGDCVSQLAIERKTRRQYDFVRTGRFAVAGLFVFGPVMRGWYLTLDKLYNGTRLAAIKMMATDQLIMAPTFVGLFISLMAVMRQESLDSIKGKLKRDYSVVLLNNYKIWPMAQLINFYFLPLQHRVLFVNFIALGWNTYLAWATEKN</sequence>
<evidence type="ECO:0000313" key="8">
    <source>
        <dbReference type="EMBL" id="GFR81184.1"/>
    </source>
</evidence>
<keyword evidence="4 7" id="KW-1133">Transmembrane helix</keyword>
<dbReference type="GO" id="GO:0015267">
    <property type="term" value="F:channel activity"/>
    <property type="evidence" value="ECO:0007669"/>
    <property type="project" value="TreeGrafter"/>
</dbReference>
<dbReference type="PANTHER" id="PTHR11266">
    <property type="entry name" value="PEROXISOMAL MEMBRANE PROTEIN 2, PXMP2 MPV17"/>
    <property type="match status" value="1"/>
</dbReference>
<evidence type="ECO:0000256" key="7">
    <source>
        <dbReference type="RuleBase" id="RU363053"/>
    </source>
</evidence>
<evidence type="ECO:0000256" key="3">
    <source>
        <dbReference type="ARBA" id="ARBA00022692"/>
    </source>
</evidence>
<evidence type="ECO:0000256" key="2">
    <source>
        <dbReference type="ARBA" id="ARBA00006824"/>
    </source>
</evidence>
<evidence type="ECO:0000313" key="9">
    <source>
        <dbReference type="Proteomes" id="UP000762676"/>
    </source>
</evidence>
<feature type="transmembrane region" description="Helical" evidence="7">
    <location>
        <begin position="15"/>
        <end position="34"/>
    </location>
</feature>
<accession>A0AAV4G6W7</accession>
<evidence type="ECO:0000256" key="5">
    <source>
        <dbReference type="ARBA" id="ARBA00023136"/>
    </source>
</evidence>
<dbReference type="PANTHER" id="PTHR11266:SF17">
    <property type="entry name" value="PROTEIN MPV17"/>
    <property type="match status" value="1"/>
</dbReference>
<feature type="transmembrane region" description="Helical" evidence="7">
    <location>
        <begin position="93"/>
        <end position="111"/>
    </location>
</feature>
<comment type="subcellular location">
    <subcellularLocation>
        <location evidence="1">Membrane</location>
        <topology evidence="1">Multi-pass membrane protein</topology>
    </subcellularLocation>
</comment>
<organism evidence="8 9">
    <name type="scientific">Elysia marginata</name>
    <dbReference type="NCBI Taxonomy" id="1093978"/>
    <lineage>
        <taxon>Eukaryota</taxon>
        <taxon>Metazoa</taxon>
        <taxon>Spiralia</taxon>
        <taxon>Lophotrochozoa</taxon>
        <taxon>Mollusca</taxon>
        <taxon>Gastropoda</taxon>
        <taxon>Heterobranchia</taxon>
        <taxon>Euthyneura</taxon>
        <taxon>Panpulmonata</taxon>
        <taxon>Sacoglossa</taxon>
        <taxon>Placobranchoidea</taxon>
        <taxon>Plakobranchidae</taxon>
        <taxon>Elysia</taxon>
    </lineage>
</organism>
<dbReference type="EMBL" id="BMAT01004809">
    <property type="protein sequence ID" value="GFR81184.1"/>
    <property type="molecule type" value="Genomic_DNA"/>
</dbReference>
<dbReference type="AlphaFoldDB" id="A0AAV4G6W7"/>
<feature type="transmembrane region" description="Helical" evidence="7">
    <location>
        <begin position="155"/>
        <end position="173"/>
    </location>
</feature>
<comment type="caution">
    <text evidence="8">The sequence shown here is derived from an EMBL/GenBank/DDBJ whole genome shotgun (WGS) entry which is preliminary data.</text>
</comment>
<evidence type="ECO:0000256" key="1">
    <source>
        <dbReference type="ARBA" id="ARBA00004141"/>
    </source>
</evidence>
<dbReference type="GO" id="GO:0016020">
    <property type="term" value="C:membrane"/>
    <property type="evidence" value="ECO:0007669"/>
    <property type="project" value="UniProtKB-SubCell"/>
</dbReference>
<evidence type="ECO:0000256" key="4">
    <source>
        <dbReference type="ARBA" id="ARBA00022989"/>
    </source>
</evidence>
<gene>
    <name evidence="8" type="ORF">ElyMa_002334400</name>
</gene>
<keyword evidence="3 7" id="KW-0812">Transmembrane</keyword>
<proteinExistence type="inferred from homology"/>
<dbReference type="Pfam" id="PF04117">
    <property type="entry name" value="Mpv17_PMP22"/>
    <property type="match status" value="1"/>
</dbReference>
<evidence type="ECO:0000256" key="6">
    <source>
        <dbReference type="ARBA" id="ARBA00049743"/>
    </source>
</evidence>